<feature type="domain" description="CHAT" evidence="1">
    <location>
        <begin position="634"/>
        <end position="903"/>
    </location>
</feature>
<name>T2IHG6_CROWT</name>
<evidence type="ECO:0000313" key="3">
    <source>
        <dbReference type="Proteomes" id="UP000018348"/>
    </source>
</evidence>
<dbReference type="InterPro" id="IPR024983">
    <property type="entry name" value="CHAT_dom"/>
</dbReference>
<dbReference type="AlphaFoldDB" id="T2IHG6"/>
<dbReference type="InterPro" id="IPR011990">
    <property type="entry name" value="TPR-like_helical_dom_sf"/>
</dbReference>
<dbReference type="SMART" id="SM00028">
    <property type="entry name" value="TPR"/>
    <property type="match status" value="3"/>
</dbReference>
<proteinExistence type="predicted"/>
<evidence type="ECO:0000313" key="2">
    <source>
        <dbReference type="EMBL" id="CCQ52292.1"/>
    </source>
</evidence>
<dbReference type="EMBL" id="CAQK01000620">
    <property type="protein sequence ID" value="CCQ52292.1"/>
    <property type="molecule type" value="Genomic_DNA"/>
</dbReference>
<dbReference type="PANTHER" id="PTHR10098:SF112">
    <property type="entry name" value="SLR0380 PROTEIN"/>
    <property type="match status" value="1"/>
</dbReference>
<dbReference type="InterPro" id="IPR019734">
    <property type="entry name" value="TPR_rpt"/>
</dbReference>
<dbReference type="SUPFAM" id="SSF48452">
    <property type="entry name" value="TPR-like"/>
    <property type="match status" value="2"/>
</dbReference>
<comment type="caution">
    <text evidence="2">The sequence shown here is derived from an EMBL/GenBank/DDBJ whole genome shotgun (WGS) entry which is preliminary data.</text>
</comment>
<dbReference type="RefSeq" id="WP_021831282.1">
    <property type="nucleotide sequence ID" value="NZ_CAQK01000620.1"/>
</dbReference>
<reference evidence="2 3" key="1">
    <citation type="submission" date="2013-01" db="EMBL/GenBank/DDBJ databases">
        <authorList>
            <person name="Bench S."/>
        </authorList>
    </citation>
    <scope>NUCLEOTIDE SEQUENCE [LARGE SCALE GENOMIC DNA]</scope>
    <source>
        <strain evidence="2 3">WH 8502</strain>
    </source>
</reference>
<gene>
    <name evidence="2" type="ORF">CWATWH8502_3861</name>
</gene>
<dbReference type="Proteomes" id="UP000018348">
    <property type="component" value="Unassembled WGS sequence"/>
</dbReference>
<dbReference type="PANTHER" id="PTHR10098">
    <property type="entry name" value="RAPSYN-RELATED"/>
    <property type="match status" value="1"/>
</dbReference>
<organism evidence="2 3">
    <name type="scientific">Crocosphaera watsonii WH 8502</name>
    <dbReference type="NCBI Taxonomy" id="423474"/>
    <lineage>
        <taxon>Bacteria</taxon>
        <taxon>Bacillati</taxon>
        <taxon>Cyanobacteriota</taxon>
        <taxon>Cyanophyceae</taxon>
        <taxon>Oscillatoriophycideae</taxon>
        <taxon>Chroococcales</taxon>
        <taxon>Aphanothecaceae</taxon>
        <taxon>Crocosphaera</taxon>
    </lineage>
</organism>
<dbReference type="Pfam" id="PF12770">
    <property type="entry name" value="CHAT"/>
    <property type="match status" value="1"/>
</dbReference>
<accession>T2IHG6</accession>
<protein>
    <recommendedName>
        <fullName evidence="1">CHAT domain-containing protein</fullName>
    </recommendedName>
</protein>
<reference evidence="2 3" key="2">
    <citation type="submission" date="2013-09" db="EMBL/GenBank/DDBJ databases">
        <title>Whole genome comparison of six Crocosphaera watsonii strains with differing phenotypes.</title>
        <authorList>
            <person name="Bench S.R."/>
            <person name="Heller P."/>
            <person name="Frank I."/>
            <person name="Arciniega M."/>
            <person name="Shilova I.N."/>
            <person name="Zehr J.P."/>
        </authorList>
    </citation>
    <scope>NUCLEOTIDE SEQUENCE [LARGE SCALE GENOMIC DNA]</scope>
    <source>
        <strain evidence="2 3">WH 8502</strain>
    </source>
</reference>
<sequence>MGKMLLVMGSLVRFLLLLFLSFILTFYWSNVPWNQVMAVSPVLLEQEQQGRKWYQQGEINRAIETWLNTIEDYEKQGEIVAQGRVLSYLALAYSYLGQWQQADSSINKSLDLLQSQPENNKVLPILAEAFNIQGTLFLGRGNPLAALSSWEQSTATYEKVQDTSGVLRTNINQARALQSLGLYTKACQKLSENLIDNSLECDQLNLEKINPYLSNDLTSLQQAGWLSLGQILRQQGNLGTSELILNKILDQVYSQETKASILLNIGQGLQLQNDIEGAKDSYQQAIIAASNVETRLKIQLNKLNLLITENSWIEAQELLIDIENIILQLPLSKTKVDSQIYLANLLLKWSNLGTASDLLPSWTKVQNLLENAQKDAEIINYEKGIIYALGNLGKLYEKLAINKACQNNNNLVSDLYNCENNHQFSDSNQINLSSNFLNNQAKKFTEQALIKAQSKQVPNNTYVLQWQLGRILYILDFKKEAIAAYLEAVRSLQILTVDLANNRDNQFSFQEKVNPVYRELLSLLLPNNNQTIVSQQTLEQARQQIEALQVAQINNFFNDICVENEPVDVAEIDPTAAIIYPIILSDRLAVLVSLPDKSLAFHTTKITQKELEKQVKQFRYNIVIRSQRAFFDDGKVLYEWLIEPFRETLEEFKIETLVFVSDGVFRNAPMGALYDGQKYLIENYKVAVSPGLTLLSPKPLQNRGLKTLFGGLTETFEQEKFVPLFYVQQELKSIQRKVPNTALLNEDFTLNNLEKVLKNQSFPIVHFATHGQFSSDFEQTFIVAWDSYINVLQLEKLLKENDPRGSNPIELLILSACETASGDSRAALGLAGFAVRAGARSTLATLWSVNDQAAAVIMEQFYKELSTNKLSKAEALRKAQSTMLKNRWYIHPFYWSAYTLVGNWL</sequence>
<dbReference type="Gene3D" id="1.25.40.10">
    <property type="entry name" value="Tetratricopeptide repeat domain"/>
    <property type="match status" value="2"/>
</dbReference>
<evidence type="ECO:0000259" key="1">
    <source>
        <dbReference type="Pfam" id="PF12770"/>
    </source>
</evidence>